<organism evidence="2 3">
    <name type="scientific">Photorhabdus bodei</name>
    <dbReference type="NCBI Taxonomy" id="2029681"/>
    <lineage>
        <taxon>Bacteria</taxon>
        <taxon>Pseudomonadati</taxon>
        <taxon>Pseudomonadota</taxon>
        <taxon>Gammaproteobacteria</taxon>
        <taxon>Enterobacterales</taxon>
        <taxon>Morganellaceae</taxon>
        <taxon>Photorhabdus</taxon>
    </lineage>
</organism>
<dbReference type="PANTHER" id="PTHR35191">
    <property type="entry name" value="PROPHAGE SIDE TAIL FIBER PROTEIN HOMOLOG STFQ-RELATED"/>
    <property type="match status" value="1"/>
</dbReference>
<dbReference type="Pfam" id="PF07484">
    <property type="entry name" value="Collar"/>
    <property type="match status" value="1"/>
</dbReference>
<feature type="domain" description="Phage tail collar" evidence="1">
    <location>
        <begin position="10"/>
        <end position="57"/>
    </location>
</feature>
<dbReference type="SUPFAM" id="SSF88874">
    <property type="entry name" value="Receptor-binding domain of short tail fibre protein gp12"/>
    <property type="match status" value="1"/>
</dbReference>
<comment type="caution">
    <text evidence="2">The sequence shown here is derived from an EMBL/GenBank/DDBJ whole genome shotgun (WGS) entry which is preliminary data.</text>
</comment>
<accession>A0ABX0APX5</accession>
<reference evidence="2 3" key="1">
    <citation type="submission" date="2019-12" db="EMBL/GenBank/DDBJ databases">
        <title>Engineering Photorhabdus to improve their lethality against agricultural pests.</title>
        <authorList>
            <person name="Machado R.A.R."/>
        </authorList>
    </citation>
    <scope>NUCLEOTIDE SEQUENCE [LARGE SCALE GENOMIC DNA]</scope>
    <source>
        <strain evidence="2 3">M-CN4</strain>
    </source>
</reference>
<protein>
    <submittedName>
        <fullName evidence="2">Phage tail protein</fullName>
    </submittedName>
</protein>
<dbReference type="InterPro" id="IPR011083">
    <property type="entry name" value="Phage_tail_collar_dom"/>
</dbReference>
<dbReference type="PANTHER" id="PTHR35191:SF1">
    <property type="entry name" value="PROPHAGE SIDE TAIL FIBER PROTEIN HOMOLOG STFQ-RELATED"/>
    <property type="match status" value="1"/>
</dbReference>
<evidence type="ECO:0000259" key="1">
    <source>
        <dbReference type="Pfam" id="PF07484"/>
    </source>
</evidence>
<name>A0ABX0APX5_9GAMM</name>
<dbReference type="InterPro" id="IPR037053">
    <property type="entry name" value="Phage_tail_collar_dom_sf"/>
</dbReference>
<dbReference type="EMBL" id="WSFC01000051">
    <property type="protein sequence ID" value="NDL05125.1"/>
    <property type="molecule type" value="Genomic_DNA"/>
</dbReference>
<gene>
    <name evidence="2" type="ORF">GPY48_18585</name>
</gene>
<dbReference type="InterPro" id="IPR051934">
    <property type="entry name" value="Phage_Tail_Fiber_Structural"/>
</dbReference>
<evidence type="ECO:0000313" key="2">
    <source>
        <dbReference type="EMBL" id="NDL05125.1"/>
    </source>
</evidence>
<sequence length="130" mass="14406">MCSGQLIPVGVPFPWPTAIPPDGWVQCNGAAFDKSKFPELAKAYPSGNLPDLRGEFIRGWDSGRGVDPLRSLLVWQEGAYLLQEINQPVDNVVNFSINDRVKLQWDAPTLQNEELTLRARSVGSATTWNP</sequence>
<proteinExistence type="predicted"/>
<evidence type="ECO:0000313" key="3">
    <source>
        <dbReference type="Proteomes" id="UP000466619"/>
    </source>
</evidence>
<dbReference type="Gene3D" id="3.90.1340.10">
    <property type="entry name" value="Phage tail collar domain"/>
    <property type="match status" value="1"/>
</dbReference>
<keyword evidence="3" id="KW-1185">Reference proteome</keyword>
<dbReference type="Proteomes" id="UP000466619">
    <property type="component" value="Unassembled WGS sequence"/>
</dbReference>